<name>A0A395J7R2_9HELO</name>
<evidence type="ECO:0000313" key="4">
    <source>
        <dbReference type="Proteomes" id="UP000249056"/>
    </source>
</evidence>
<evidence type="ECO:0000256" key="2">
    <source>
        <dbReference type="SAM" id="MobiDB-lite"/>
    </source>
</evidence>
<accession>A0A395J7R2</accession>
<reference evidence="3 4" key="1">
    <citation type="submission" date="2018-06" db="EMBL/GenBank/DDBJ databases">
        <title>Genome Sequence of the Brown Rot Fungal Pathogen Monilinia fructigena.</title>
        <authorList>
            <person name="Landi L."/>
            <person name="De Miccolis Angelini R.M."/>
            <person name="Pollastro S."/>
            <person name="Abate D."/>
            <person name="Faretra F."/>
            <person name="Romanazzi G."/>
        </authorList>
    </citation>
    <scope>NUCLEOTIDE SEQUENCE [LARGE SCALE GENOMIC DNA]</scope>
    <source>
        <strain evidence="3 4">Mfrg269</strain>
    </source>
</reference>
<proteinExistence type="predicted"/>
<dbReference type="Proteomes" id="UP000249056">
    <property type="component" value="Unassembled WGS sequence"/>
</dbReference>
<dbReference type="GO" id="GO:0030170">
    <property type="term" value="F:pyridoxal phosphate binding"/>
    <property type="evidence" value="ECO:0007669"/>
    <property type="project" value="InterPro"/>
</dbReference>
<dbReference type="AlphaFoldDB" id="A0A395J7R2"/>
<dbReference type="PANTHER" id="PTHR10146:SF14">
    <property type="entry name" value="PYRIDOXAL PHOSPHATE HOMEOSTASIS PROTEIN"/>
    <property type="match status" value="1"/>
</dbReference>
<comment type="caution">
    <text evidence="3">The sequence shown here is derived from an EMBL/GenBank/DDBJ whole genome shotgun (WGS) entry which is preliminary data.</text>
</comment>
<evidence type="ECO:0000256" key="1">
    <source>
        <dbReference type="ARBA" id="ARBA00022898"/>
    </source>
</evidence>
<dbReference type="PANTHER" id="PTHR10146">
    <property type="entry name" value="PROLINE SYNTHETASE CO-TRANSCRIBED BACTERIAL HOMOLOG PROTEIN"/>
    <property type="match status" value="1"/>
</dbReference>
<dbReference type="Gene3D" id="3.20.20.10">
    <property type="entry name" value="Alanine racemase"/>
    <property type="match status" value="2"/>
</dbReference>
<dbReference type="InterPro" id="IPR029066">
    <property type="entry name" value="PLP-binding_barrel"/>
</dbReference>
<dbReference type="OrthoDB" id="10264196at2759"/>
<dbReference type="PROSITE" id="PS01211">
    <property type="entry name" value="UPF0001"/>
    <property type="match status" value="1"/>
</dbReference>
<sequence>MKLTCDPTRAKTLISAFQSVSERVSNAAGTKNVRLVAVSKLKPATDILALHEQANAEILPRSIKWHFIGGLQSNKCKPLASTIPNLYLVSSIDSQKKASQLSLGRSLLPMPASSPSSPSPPKHSYPAQHLWRILQIGREKENEDFRILREERDRVEQELGVQGLELSMGMSEDFEEAIRQGSGEVRIGSTIFGQRPAKQDFKVKEEVGGESS</sequence>
<dbReference type="SUPFAM" id="SSF51419">
    <property type="entry name" value="PLP-binding barrel"/>
    <property type="match status" value="1"/>
</dbReference>
<organism evidence="3 4">
    <name type="scientific">Monilinia fructigena</name>
    <dbReference type="NCBI Taxonomy" id="38457"/>
    <lineage>
        <taxon>Eukaryota</taxon>
        <taxon>Fungi</taxon>
        <taxon>Dikarya</taxon>
        <taxon>Ascomycota</taxon>
        <taxon>Pezizomycotina</taxon>
        <taxon>Leotiomycetes</taxon>
        <taxon>Helotiales</taxon>
        <taxon>Sclerotiniaceae</taxon>
        <taxon>Monilinia</taxon>
    </lineage>
</organism>
<protein>
    <recommendedName>
        <fullName evidence="5">Alanine racemase N-terminal domain-containing protein</fullName>
    </recommendedName>
</protein>
<evidence type="ECO:0008006" key="5">
    <source>
        <dbReference type="Google" id="ProtNLM"/>
    </source>
</evidence>
<evidence type="ECO:0000313" key="3">
    <source>
        <dbReference type="EMBL" id="RAL67693.1"/>
    </source>
</evidence>
<keyword evidence="1" id="KW-0663">Pyridoxal phosphate</keyword>
<feature type="compositionally biased region" description="Low complexity" evidence="2">
    <location>
        <begin position="106"/>
        <end position="116"/>
    </location>
</feature>
<dbReference type="EMBL" id="QKRW01000003">
    <property type="protein sequence ID" value="RAL67693.1"/>
    <property type="molecule type" value="Genomic_DNA"/>
</dbReference>
<feature type="region of interest" description="Disordered" evidence="2">
    <location>
        <begin position="106"/>
        <end position="125"/>
    </location>
</feature>
<gene>
    <name evidence="3" type="ORF">DID88_008434</name>
</gene>
<dbReference type="InterPro" id="IPR011078">
    <property type="entry name" value="PyrdxlP_homeostasis"/>
</dbReference>
<keyword evidence="4" id="KW-1185">Reference proteome</keyword>